<proteinExistence type="predicted"/>
<name>A0A5C6DN06_9BACT</name>
<dbReference type="PROSITE" id="PS51318">
    <property type="entry name" value="TAT"/>
    <property type="match status" value="1"/>
</dbReference>
<evidence type="ECO:0000313" key="3">
    <source>
        <dbReference type="Proteomes" id="UP000319143"/>
    </source>
</evidence>
<dbReference type="SUPFAM" id="SSF51658">
    <property type="entry name" value="Xylose isomerase-like"/>
    <property type="match status" value="1"/>
</dbReference>
<dbReference type="InterPro" id="IPR036237">
    <property type="entry name" value="Xyl_isomerase-like_sf"/>
</dbReference>
<dbReference type="RefSeq" id="WP_146527542.1">
    <property type="nucleotide sequence ID" value="NZ_SJPV01000005.1"/>
</dbReference>
<gene>
    <name evidence="2" type="ORF">Poly41_33660</name>
</gene>
<dbReference type="InterPro" id="IPR006311">
    <property type="entry name" value="TAT_signal"/>
</dbReference>
<accession>A0A5C6DN06</accession>
<evidence type="ECO:0000313" key="2">
    <source>
        <dbReference type="EMBL" id="TWU37237.1"/>
    </source>
</evidence>
<dbReference type="Proteomes" id="UP000319143">
    <property type="component" value="Unassembled WGS sequence"/>
</dbReference>
<dbReference type="InterPro" id="IPR050312">
    <property type="entry name" value="IolE/XylAMocC-like"/>
</dbReference>
<feature type="domain" description="Xylose isomerase-like TIM barrel" evidence="1">
    <location>
        <begin position="65"/>
        <end position="279"/>
    </location>
</feature>
<dbReference type="AlphaFoldDB" id="A0A5C6DN06"/>
<keyword evidence="3" id="KW-1185">Reference proteome</keyword>
<dbReference type="PANTHER" id="PTHR12110">
    <property type="entry name" value="HYDROXYPYRUVATE ISOMERASE"/>
    <property type="match status" value="1"/>
</dbReference>
<evidence type="ECO:0000259" key="1">
    <source>
        <dbReference type="Pfam" id="PF01261"/>
    </source>
</evidence>
<dbReference type="EMBL" id="SJPV01000005">
    <property type="protein sequence ID" value="TWU37237.1"/>
    <property type="molecule type" value="Genomic_DNA"/>
</dbReference>
<organism evidence="2 3">
    <name type="scientific">Novipirellula artificiosorum</name>
    <dbReference type="NCBI Taxonomy" id="2528016"/>
    <lineage>
        <taxon>Bacteria</taxon>
        <taxon>Pseudomonadati</taxon>
        <taxon>Planctomycetota</taxon>
        <taxon>Planctomycetia</taxon>
        <taxon>Pirellulales</taxon>
        <taxon>Pirellulaceae</taxon>
        <taxon>Novipirellula</taxon>
    </lineage>
</organism>
<keyword evidence="2" id="KW-0413">Isomerase</keyword>
<dbReference type="Pfam" id="PF01261">
    <property type="entry name" value="AP_endonuc_2"/>
    <property type="match status" value="1"/>
</dbReference>
<dbReference type="OrthoDB" id="245429at2"/>
<dbReference type="InterPro" id="IPR013022">
    <property type="entry name" value="Xyl_isomerase-like_TIM-brl"/>
</dbReference>
<protein>
    <submittedName>
        <fullName evidence="2">Xylose isomerase-like TIM barrel</fullName>
    </submittedName>
</protein>
<comment type="caution">
    <text evidence="2">The sequence shown here is derived from an EMBL/GenBank/DDBJ whole genome shotgun (WGS) entry which is preliminary data.</text>
</comment>
<reference evidence="2 3" key="1">
    <citation type="submission" date="2019-02" db="EMBL/GenBank/DDBJ databases">
        <title>Deep-cultivation of Planctomycetes and their phenomic and genomic characterization uncovers novel biology.</title>
        <authorList>
            <person name="Wiegand S."/>
            <person name="Jogler M."/>
            <person name="Boedeker C."/>
            <person name="Pinto D."/>
            <person name="Vollmers J."/>
            <person name="Rivas-Marin E."/>
            <person name="Kohn T."/>
            <person name="Peeters S.H."/>
            <person name="Heuer A."/>
            <person name="Rast P."/>
            <person name="Oberbeckmann S."/>
            <person name="Bunk B."/>
            <person name="Jeske O."/>
            <person name="Meyerdierks A."/>
            <person name="Storesund J.E."/>
            <person name="Kallscheuer N."/>
            <person name="Luecker S."/>
            <person name="Lage O.M."/>
            <person name="Pohl T."/>
            <person name="Merkel B.J."/>
            <person name="Hornburger P."/>
            <person name="Mueller R.-W."/>
            <person name="Bruemmer F."/>
            <person name="Labrenz M."/>
            <person name="Spormann A.M."/>
            <person name="Op Den Camp H."/>
            <person name="Overmann J."/>
            <person name="Amann R."/>
            <person name="Jetten M.S.M."/>
            <person name="Mascher T."/>
            <person name="Medema M.H."/>
            <person name="Devos D.P."/>
            <person name="Kaster A.-K."/>
            <person name="Ovreas L."/>
            <person name="Rohde M."/>
            <person name="Galperin M.Y."/>
            <person name="Jogler C."/>
        </authorList>
    </citation>
    <scope>NUCLEOTIDE SEQUENCE [LARGE SCALE GENOMIC DNA]</scope>
    <source>
        <strain evidence="2 3">Poly41</strain>
    </source>
</reference>
<dbReference type="PANTHER" id="PTHR12110:SF21">
    <property type="entry name" value="XYLOSE ISOMERASE-LIKE TIM BARREL DOMAIN-CONTAINING PROTEIN"/>
    <property type="match status" value="1"/>
</dbReference>
<sequence>MLSVRSLSRRRVILSGAALATSAIVGPRRLLAAADLESKLRFGMVTYLWGKDMTLPELLNQCTVAGIGGVELRTEHAHGVEPTLSKAERRDVRNRFAESPVELVGYGSNCEYHSDDANRVKANIEQTKQYIRLMHDCGGTGVKVKPNGFSKGLSREKCIVQIGESLNEVAAYGEQYGQKIRLEVHGKGTSELPVIREILQTATHPNLFVCWNSNLVDLEGQGLEKNFEMVKSRLGDTVHVRQLDLGDYPYPQLIELLKSAAFQGWILLEAHSNPENKVKAMIQQREVAERLIG</sequence>
<dbReference type="GO" id="GO:0016853">
    <property type="term" value="F:isomerase activity"/>
    <property type="evidence" value="ECO:0007669"/>
    <property type="project" value="UniProtKB-KW"/>
</dbReference>
<dbReference type="Gene3D" id="3.20.20.150">
    <property type="entry name" value="Divalent-metal-dependent TIM barrel enzymes"/>
    <property type="match status" value="1"/>
</dbReference>